<comment type="caution">
    <text evidence="1">The sequence shown here is derived from an EMBL/GenBank/DDBJ whole genome shotgun (WGS) entry which is preliminary data.</text>
</comment>
<proteinExistence type="predicted"/>
<sequence>MPLARTLELFGYFQRHTVLASAVVAGFEPPEHSTDVLKKKKVE</sequence>
<organism evidence="1 2">
    <name type="scientific">Actinomadura adrarensis</name>
    <dbReference type="NCBI Taxonomy" id="1819600"/>
    <lineage>
        <taxon>Bacteria</taxon>
        <taxon>Bacillati</taxon>
        <taxon>Actinomycetota</taxon>
        <taxon>Actinomycetes</taxon>
        <taxon>Streptosporangiales</taxon>
        <taxon>Thermomonosporaceae</taxon>
        <taxon>Actinomadura</taxon>
    </lineage>
</organism>
<keyword evidence="2" id="KW-1185">Reference proteome</keyword>
<name>A0ABW3CQT3_9ACTN</name>
<evidence type="ECO:0000313" key="1">
    <source>
        <dbReference type="EMBL" id="MFD0856287.1"/>
    </source>
</evidence>
<gene>
    <name evidence="1" type="ORF">ACFQ07_28870</name>
</gene>
<protein>
    <submittedName>
        <fullName evidence="1">Uncharacterized protein</fullName>
    </submittedName>
</protein>
<accession>A0ABW3CQT3</accession>
<reference evidence="2" key="1">
    <citation type="journal article" date="2019" name="Int. J. Syst. Evol. Microbiol.">
        <title>The Global Catalogue of Microorganisms (GCM) 10K type strain sequencing project: providing services to taxonomists for standard genome sequencing and annotation.</title>
        <authorList>
            <consortium name="The Broad Institute Genomics Platform"/>
            <consortium name="The Broad Institute Genome Sequencing Center for Infectious Disease"/>
            <person name="Wu L."/>
            <person name="Ma J."/>
        </authorList>
    </citation>
    <scope>NUCLEOTIDE SEQUENCE [LARGE SCALE GENOMIC DNA]</scope>
    <source>
        <strain evidence="2">JCM 31696</strain>
    </source>
</reference>
<dbReference type="Proteomes" id="UP001597083">
    <property type="component" value="Unassembled WGS sequence"/>
</dbReference>
<evidence type="ECO:0000313" key="2">
    <source>
        <dbReference type="Proteomes" id="UP001597083"/>
    </source>
</evidence>
<dbReference type="EMBL" id="JBHTIR010004049">
    <property type="protein sequence ID" value="MFD0856287.1"/>
    <property type="molecule type" value="Genomic_DNA"/>
</dbReference>